<dbReference type="Proteomes" id="UP000030832">
    <property type="component" value="Unassembled WGS sequence"/>
</dbReference>
<dbReference type="PANTHER" id="PTHR30250:SF21">
    <property type="entry name" value="LIPID II FLIPPASE MURJ"/>
    <property type="match status" value="1"/>
</dbReference>
<feature type="transmembrane region" description="Helical" evidence="6">
    <location>
        <begin position="193"/>
        <end position="219"/>
    </location>
</feature>
<dbReference type="STRING" id="333138.LQ50_18390"/>
<keyword evidence="7" id="KW-0131">Cell cycle</keyword>
<reference evidence="7 8" key="1">
    <citation type="submission" date="2014-09" db="EMBL/GenBank/DDBJ databases">
        <title>Genome sequencing and annotation of Bacillus Okhensis strain Kh10-101T.</title>
        <authorList>
            <person name="Prakash J.S."/>
        </authorList>
    </citation>
    <scope>NUCLEOTIDE SEQUENCE [LARGE SCALE GENOMIC DNA]</scope>
    <source>
        <strain evidence="8">Kh10-101T</strain>
    </source>
</reference>
<keyword evidence="7" id="KW-0132">Cell division</keyword>
<feature type="transmembrane region" description="Helical" evidence="6">
    <location>
        <begin position="495"/>
        <end position="519"/>
    </location>
</feature>
<organism evidence="7 8">
    <name type="scientific">Halalkalibacter okhensis</name>
    <dbReference type="NCBI Taxonomy" id="333138"/>
    <lineage>
        <taxon>Bacteria</taxon>
        <taxon>Bacillati</taxon>
        <taxon>Bacillota</taxon>
        <taxon>Bacilli</taxon>
        <taxon>Bacillales</taxon>
        <taxon>Bacillaceae</taxon>
        <taxon>Halalkalibacter</taxon>
    </lineage>
</organism>
<feature type="transmembrane region" description="Helical" evidence="6">
    <location>
        <begin position="12"/>
        <end position="35"/>
    </location>
</feature>
<keyword evidence="8" id="KW-1185">Reference proteome</keyword>
<dbReference type="InterPro" id="IPR002797">
    <property type="entry name" value="Polysacc_synth"/>
</dbReference>
<feature type="transmembrane region" description="Helical" evidence="6">
    <location>
        <begin position="89"/>
        <end position="109"/>
    </location>
</feature>
<feature type="transmembrane region" description="Helical" evidence="6">
    <location>
        <begin position="247"/>
        <end position="267"/>
    </location>
</feature>
<evidence type="ECO:0000256" key="5">
    <source>
        <dbReference type="ARBA" id="ARBA00023136"/>
    </source>
</evidence>
<evidence type="ECO:0000256" key="4">
    <source>
        <dbReference type="ARBA" id="ARBA00022989"/>
    </source>
</evidence>
<comment type="caution">
    <text evidence="7">The sequence shown here is derived from an EMBL/GenBank/DDBJ whole genome shotgun (WGS) entry which is preliminary data.</text>
</comment>
<dbReference type="GO" id="GO:0051301">
    <property type="term" value="P:cell division"/>
    <property type="evidence" value="ECO:0007669"/>
    <property type="project" value="UniProtKB-KW"/>
</dbReference>
<dbReference type="OrthoDB" id="9775950at2"/>
<evidence type="ECO:0000313" key="7">
    <source>
        <dbReference type="EMBL" id="KHF38902.1"/>
    </source>
</evidence>
<dbReference type="RefSeq" id="WP_034631652.1">
    <property type="nucleotide sequence ID" value="NZ_JRJU01000027.1"/>
</dbReference>
<dbReference type="GO" id="GO:0005886">
    <property type="term" value="C:plasma membrane"/>
    <property type="evidence" value="ECO:0007669"/>
    <property type="project" value="UniProtKB-SubCell"/>
</dbReference>
<evidence type="ECO:0000256" key="2">
    <source>
        <dbReference type="ARBA" id="ARBA00022475"/>
    </source>
</evidence>
<dbReference type="InterPro" id="IPR050833">
    <property type="entry name" value="Poly_Biosynth_Transport"/>
</dbReference>
<feature type="transmembrane region" description="Helical" evidence="6">
    <location>
        <begin position="435"/>
        <end position="457"/>
    </location>
</feature>
<keyword evidence="2" id="KW-1003">Cell membrane</keyword>
<dbReference type="CDD" id="cd13124">
    <property type="entry name" value="MATE_SpoVB_like"/>
    <property type="match status" value="1"/>
</dbReference>
<dbReference type="InterPro" id="IPR024923">
    <property type="entry name" value="PG_synth_SpoVB"/>
</dbReference>
<keyword evidence="4 6" id="KW-1133">Transmembrane helix</keyword>
<proteinExistence type="predicted"/>
<protein>
    <submittedName>
        <fullName evidence="7">Cell division protein</fullName>
    </submittedName>
</protein>
<feature type="transmembrane region" description="Helical" evidence="6">
    <location>
        <begin position="129"/>
        <end position="149"/>
    </location>
</feature>
<sequence length="546" mass="60170">MSDTKLVRGTLVLTAATFLSKLLGLIYVIPFTLLVGQTGNALYQFGFIPYTVLLSMATLGVPLAVSKFVSKYQSMGDYQVGYRLLKSGILFMFINGLLAALALYFSAPLVASWIISDPTELKGNSMEDIIFTIRMVSAALLIVPVMAIIRGYFQGHQSMGPTAVSQVIEQIVRIIFILLAVYFILNIKEGSLGLAVGVATLGAFFGALAGLVVLVYYWFKRRAFVVKEVNASKVSYSLSLKDIYKEVISYAIPLSFVGLAIPLFQLIDLFTVTNALTHSGLMEQGEPVTFFAIFSSTAHKIILIPMALATAFSITLVPTITKSYVTNDQIALQEQITKTYRIILFITVPAVVGLSTLSFPVFSTFYWPNDLEMGGTVLRYYAPIALLFSLFAVSGAILQGINKQKYAVFALGSGLLIKLSLNYVLLYYIGPFGGILATYLGYGLAIFIMFWSIRKYAQYRFSQLAKQTIAIFLFAAIMGVYVGIITTYIQQYFPIVSWSNAFIVLLSGILMGGVIYILLSYRFGLAQYVLGARFHKRATRTEPNEG</sequence>
<feature type="transmembrane region" description="Helical" evidence="6">
    <location>
        <begin position="47"/>
        <end position="69"/>
    </location>
</feature>
<dbReference type="eggNOG" id="COG2244">
    <property type="taxonomic scope" value="Bacteria"/>
</dbReference>
<evidence type="ECO:0000256" key="1">
    <source>
        <dbReference type="ARBA" id="ARBA00004651"/>
    </source>
</evidence>
<name>A0A0B0IDI6_9BACI</name>
<feature type="transmembrane region" description="Helical" evidence="6">
    <location>
        <begin position="170"/>
        <end position="187"/>
    </location>
</feature>
<feature type="transmembrane region" description="Helical" evidence="6">
    <location>
        <begin position="380"/>
        <end position="401"/>
    </location>
</feature>
<dbReference type="EMBL" id="JRJU01000027">
    <property type="protein sequence ID" value="KHF38902.1"/>
    <property type="molecule type" value="Genomic_DNA"/>
</dbReference>
<accession>A0A0B0IDI6</accession>
<feature type="transmembrane region" description="Helical" evidence="6">
    <location>
        <begin position="469"/>
        <end position="489"/>
    </location>
</feature>
<evidence type="ECO:0000256" key="6">
    <source>
        <dbReference type="SAM" id="Phobius"/>
    </source>
</evidence>
<dbReference type="Pfam" id="PF01943">
    <property type="entry name" value="Polysacc_synt"/>
    <property type="match status" value="1"/>
</dbReference>
<dbReference type="PIRSF" id="PIRSF038958">
    <property type="entry name" value="PG_synth_SpoVB"/>
    <property type="match status" value="1"/>
</dbReference>
<comment type="subcellular location">
    <subcellularLocation>
        <location evidence="1">Cell membrane</location>
        <topology evidence="1">Multi-pass membrane protein</topology>
    </subcellularLocation>
</comment>
<keyword evidence="3 6" id="KW-0812">Transmembrane</keyword>
<evidence type="ECO:0000256" key="3">
    <source>
        <dbReference type="ARBA" id="ARBA00022692"/>
    </source>
</evidence>
<evidence type="ECO:0000313" key="8">
    <source>
        <dbReference type="Proteomes" id="UP000030832"/>
    </source>
</evidence>
<gene>
    <name evidence="7" type="ORF">LQ50_18390</name>
</gene>
<feature type="transmembrane region" description="Helical" evidence="6">
    <location>
        <begin position="342"/>
        <end position="368"/>
    </location>
</feature>
<feature type="transmembrane region" description="Helical" evidence="6">
    <location>
        <begin position="408"/>
        <end position="429"/>
    </location>
</feature>
<dbReference type="AlphaFoldDB" id="A0A0B0IDI6"/>
<dbReference type="PANTHER" id="PTHR30250">
    <property type="entry name" value="PST FAMILY PREDICTED COLANIC ACID TRANSPORTER"/>
    <property type="match status" value="1"/>
</dbReference>
<feature type="transmembrane region" description="Helical" evidence="6">
    <location>
        <begin position="301"/>
        <end position="321"/>
    </location>
</feature>
<keyword evidence="5 6" id="KW-0472">Membrane</keyword>